<sequence>MNGTFVIHRLQRKLQQNFEYEYLKNDLMTKLNPFFSLWSYLWKAAPGSRIFHSIQESLHYFYQHYGSRSAETLTSPCSFTLSTSTGLFFIHKAVSPNFPLD</sequence>
<evidence type="ECO:0000313" key="1">
    <source>
        <dbReference type="EMBL" id="KAB7494465.1"/>
    </source>
</evidence>
<accession>A0A5N5SK71</accession>
<comment type="caution">
    <text evidence="1">The sequence shown here is derived from an EMBL/GenBank/DDBJ whole genome shotgun (WGS) entry which is preliminary data.</text>
</comment>
<keyword evidence="2" id="KW-1185">Reference proteome</keyword>
<name>A0A5N5SK71_9CRUS</name>
<gene>
    <name evidence="1" type="ORF">Anas_11995</name>
</gene>
<dbReference type="AlphaFoldDB" id="A0A5N5SK71"/>
<organism evidence="1 2">
    <name type="scientific">Armadillidium nasatum</name>
    <dbReference type="NCBI Taxonomy" id="96803"/>
    <lineage>
        <taxon>Eukaryota</taxon>
        <taxon>Metazoa</taxon>
        <taxon>Ecdysozoa</taxon>
        <taxon>Arthropoda</taxon>
        <taxon>Crustacea</taxon>
        <taxon>Multicrustacea</taxon>
        <taxon>Malacostraca</taxon>
        <taxon>Eumalacostraca</taxon>
        <taxon>Peracarida</taxon>
        <taxon>Isopoda</taxon>
        <taxon>Oniscidea</taxon>
        <taxon>Crinocheta</taxon>
        <taxon>Armadillidiidae</taxon>
        <taxon>Armadillidium</taxon>
    </lineage>
</organism>
<proteinExistence type="predicted"/>
<protein>
    <submittedName>
        <fullName evidence="1">Uncharacterized protein</fullName>
    </submittedName>
</protein>
<reference evidence="1 2" key="1">
    <citation type="journal article" date="2019" name="PLoS Biol.">
        <title>Sex chromosomes control vertical transmission of feminizing Wolbachia symbionts in an isopod.</title>
        <authorList>
            <person name="Becking T."/>
            <person name="Chebbi M.A."/>
            <person name="Giraud I."/>
            <person name="Moumen B."/>
            <person name="Laverre T."/>
            <person name="Caubet Y."/>
            <person name="Peccoud J."/>
            <person name="Gilbert C."/>
            <person name="Cordaux R."/>
        </authorList>
    </citation>
    <scope>NUCLEOTIDE SEQUENCE [LARGE SCALE GENOMIC DNA]</scope>
    <source>
        <strain evidence="1">ANa2</strain>
        <tissue evidence="1">Whole body excluding digestive tract and cuticle</tissue>
    </source>
</reference>
<dbReference type="EMBL" id="SEYY01024008">
    <property type="protein sequence ID" value="KAB7494465.1"/>
    <property type="molecule type" value="Genomic_DNA"/>
</dbReference>
<evidence type="ECO:0000313" key="2">
    <source>
        <dbReference type="Proteomes" id="UP000326759"/>
    </source>
</evidence>
<dbReference type="Proteomes" id="UP000326759">
    <property type="component" value="Unassembled WGS sequence"/>
</dbReference>